<name>A0AC60P875_IXOPE</name>
<dbReference type="Proteomes" id="UP000805193">
    <property type="component" value="Unassembled WGS sequence"/>
</dbReference>
<reference evidence="1 2" key="1">
    <citation type="journal article" date="2020" name="Cell">
        <title>Large-Scale Comparative Analyses of Tick Genomes Elucidate Their Genetic Diversity and Vector Capacities.</title>
        <authorList>
            <consortium name="Tick Genome and Microbiome Consortium (TIGMIC)"/>
            <person name="Jia N."/>
            <person name="Wang J."/>
            <person name="Shi W."/>
            <person name="Du L."/>
            <person name="Sun Y."/>
            <person name="Zhan W."/>
            <person name="Jiang J.F."/>
            <person name="Wang Q."/>
            <person name="Zhang B."/>
            <person name="Ji P."/>
            <person name="Bell-Sakyi L."/>
            <person name="Cui X.M."/>
            <person name="Yuan T.T."/>
            <person name="Jiang B.G."/>
            <person name="Yang W.F."/>
            <person name="Lam T.T."/>
            <person name="Chang Q.C."/>
            <person name="Ding S.J."/>
            <person name="Wang X.J."/>
            <person name="Zhu J.G."/>
            <person name="Ruan X.D."/>
            <person name="Zhao L."/>
            <person name="Wei J.T."/>
            <person name="Ye R.Z."/>
            <person name="Que T.C."/>
            <person name="Du C.H."/>
            <person name="Zhou Y.H."/>
            <person name="Cheng J.X."/>
            <person name="Dai P.F."/>
            <person name="Guo W.B."/>
            <person name="Han X.H."/>
            <person name="Huang E.J."/>
            <person name="Li L.F."/>
            <person name="Wei W."/>
            <person name="Gao Y.C."/>
            <person name="Liu J.Z."/>
            <person name="Shao H.Z."/>
            <person name="Wang X."/>
            <person name="Wang C.C."/>
            <person name="Yang T.C."/>
            <person name="Huo Q.B."/>
            <person name="Li W."/>
            <person name="Chen H.Y."/>
            <person name="Chen S.E."/>
            <person name="Zhou L.G."/>
            <person name="Ni X.B."/>
            <person name="Tian J.H."/>
            <person name="Sheng Y."/>
            <person name="Liu T."/>
            <person name="Pan Y.S."/>
            <person name="Xia L.Y."/>
            <person name="Li J."/>
            <person name="Zhao F."/>
            <person name="Cao W.C."/>
        </authorList>
    </citation>
    <scope>NUCLEOTIDE SEQUENCE [LARGE SCALE GENOMIC DNA]</scope>
    <source>
        <strain evidence="1">Iper-2018</strain>
    </source>
</reference>
<evidence type="ECO:0000313" key="2">
    <source>
        <dbReference type="Proteomes" id="UP000805193"/>
    </source>
</evidence>
<organism evidence="1 2">
    <name type="scientific">Ixodes persulcatus</name>
    <name type="common">Taiga tick</name>
    <dbReference type="NCBI Taxonomy" id="34615"/>
    <lineage>
        <taxon>Eukaryota</taxon>
        <taxon>Metazoa</taxon>
        <taxon>Ecdysozoa</taxon>
        <taxon>Arthropoda</taxon>
        <taxon>Chelicerata</taxon>
        <taxon>Arachnida</taxon>
        <taxon>Acari</taxon>
        <taxon>Parasitiformes</taxon>
        <taxon>Ixodida</taxon>
        <taxon>Ixodoidea</taxon>
        <taxon>Ixodidae</taxon>
        <taxon>Ixodinae</taxon>
        <taxon>Ixodes</taxon>
    </lineage>
</organism>
<gene>
    <name evidence="1" type="ORF">HPB47_007126</name>
</gene>
<evidence type="ECO:0000313" key="1">
    <source>
        <dbReference type="EMBL" id="KAG0415702.1"/>
    </source>
</evidence>
<dbReference type="EMBL" id="JABSTQ010011042">
    <property type="protein sequence ID" value="KAG0415702.1"/>
    <property type="molecule type" value="Genomic_DNA"/>
</dbReference>
<accession>A0AC60P875</accession>
<sequence>MVVVEVEREDISLEELEEPGWMAAHERRSKAKGRPGPGEAAKVTGDAPASTAWRTSSARRIRRPTAPRQPQLPEEEYKIVFRPRGGLDMAHLRIAYIKDGVLRAAALTDENAGADTLRINPRQNTMIMRTPKQENAKRYSQLREIQLGTQTYIMAAYVTAPENTSKGVIHGIPDYDLPEDIQRSLVIERNPGILHARRMGKTGSAVIVFEGTRAPHYVYYCGAEYRCLLYKKHETCNPRGRLGHRADVCPSPDNKKCRGCGAANPPEDHKCDPRCTLCGKGHLTGDKKYRKKFKTPYLLRKRQWETQQQQQQEEQQQQKPPADGRPSRSRERTDTARSSAGTGTGGYGSGSSGRSRSRSFPRLPGGGDRSNYRTRSKSQPRSRRKSGSRTRGPSFHGSREIIGSGGNDKAQLSWADTVSGTASSSIGRSALEQDMLQIRKLLEQVIRENTKQRDEIQKLREEYARLQQNRTSAPGHTAPFNQAQTSSHAPTPVSEQSAVAPPHKRKAEEENETDNAISTQPEKKAEDMLAEISKTIQQQFAQLHVQFLAIRQQLTGLDKRMDSVDIRLTAVENEQRNPRPMSGEAYDSTPNRRALLLLRIPKRPPGWVTAIPPRKKGKNITIVEWDTFRRIRKDEADAVIDDIETWTRKLHDSVKRATKVILEEAGLEEVDSKLLHMWEAKNSLQKRWKLQKLNRALRRKIAVVYVDAAEYAAHRGMSVVVLAADGHTRTCGTDRAGDAEVGEESAIALALASTNCEYVVSDSKAAIRNFEKGLISPEAQRILATHRDQRAVQLIWAPAHTSLPGNEAAYTTARGLACRAIEPLPLGSRGDRMVTYQEITGHYRLSRIRYPPAHPVLNKKQAVAWRLLQTNTYPNPVAYSHLYPDRTITTSEQWETVLLSSDPDDQLWVVQRAKNAARA</sequence>
<comment type="caution">
    <text evidence="1">The sequence shown here is derived from an EMBL/GenBank/DDBJ whole genome shotgun (WGS) entry which is preliminary data.</text>
</comment>
<proteinExistence type="predicted"/>
<keyword evidence="2" id="KW-1185">Reference proteome</keyword>
<protein>
    <submittedName>
        <fullName evidence="1">Uncharacterized protein</fullName>
    </submittedName>
</protein>